<feature type="domain" description="WAP" evidence="5">
    <location>
        <begin position="89"/>
        <end position="135"/>
    </location>
</feature>
<feature type="domain" description="WAP" evidence="5">
    <location>
        <begin position="187"/>
        <end position="235"/>
    </location>
</feature>
<proteinExistence type="inferred from homology"/>
<dbReference type="AlphaFoldDB" id="A0AA35KHU7"/>
<accession>A0AA35KHU7</accession>
<dbReference type="SUPFAM" id="SSF57256">
    <property type="entry name" value="Elafin-like"/>
    <property type="match status" value="2"/>
</dbReference>
<gene>
    <name evidence="6" type="ORF">PODLI_1B012332</name>
</gene>
<dbReference type="InterPro" id="IPR051388">
    <property type="entry name" value="Serpin_venom_toxin"/>
</dbReference>
<reference evidence="6" key="1">
    <citation type="submission" date="2022-12" db="EMBL/GenBank/DDBJ databases">
        <authorList>
            <person name="Alioto T."/>
            <person name="Alioto T."/>
            <person name="Gomez Garrido J."/>
        </authorList>
    </citation>
    <scope>NUCLEOTIDE SEQUENCE</scope>
</reference>
<sequence length="362" mass="40496">MHHPSSLFLLAGTLLLLHQLPLAPAKLIVDICRLPPQRGNCLALFIRWYYNPRVGRCLVFIYGGCLGNANNFHSRSACERRCMRPATTLPVKPGTCPARVEGEVMCGQFCSTDASCPGNERCCRTICGRQCRLPSEAIPGYCPRTQRRLDRPCLTSCTTDLDCGFGLHIPRRKCCRYGCHQLCVKAEEEHPGVCPKRELVYTFAPCNDTCKDDRDCPLKQKCCFTGCSLGCLDSVRSDRCQLPPDGGPCYAYMPRYYYSPSRKRCLRFIYGGCRGNSNRFKTKKACEKACGKISPEVCELPSETGPCRAYSEFFYYNSTLSSCKKFVYGGCKGNDNRFYTRLECKMVCGTSSKPANSTTTSD</sequence>
<feature type="signal peptide" evidence="3">
    <location>
        <begin position="1"/>
        <end position="25"/>
    </location>
</feature>
<organism evidence="6 7">
    <name type="scientific">Podarcis lilfordi</name>
    <name type="common">Lilford's wall lizard</name>
    <dbReference type="NCBI Taxonomy" id="74358"/>
    <lineage>
        <taxon>Eukaryota</taxon>
        <taxon>Metazoa</taxon>
        <taxon>Chordata</taxon>
        <taxon>Craniata</taxon>
        <taxon>Vertebrata</taxon>
        <taxon>Euteleostomi</taxon>
        <taxon>Lepidosauria</taxon>
        <taxon>Squamata</taxon>
        <taxon>Bifurcata</taxon>
        <taxon>Unidentata</taxon>
        <taxon>Episquamata</taxon>
        <taxon>Laterata</taxon>
        <taxon>Lacertibaenia</taxon>
        <taxon>Lacertidae</taxon>
        <taxon>Podarcis</taxon>
    </lineage>
</organism>
<evidence type="ECO:0000256" key="3">
    <source>
        <dbReference type="SAM" id="SignalP"/>
    </source>
</evidence>
<dbReference type="PROSITE" id="PS00280">
    <property type="entry name" value="BPTI_KUNITZ_1"/>
    <property type="match status" value="3"/>
</dbReference>
<evidence type="ECO:0000259" key="5">
    <source>
        <dbReference type="PROSITE" id="PS51390"/>
    </source>
</evidence>
<dbReference type="InterPro" id="IPR036880">
    <property type="entry name" value="Kunitz_BPTI_sf"/>
</dbReference>
<dbReference type="Gene3D" id="4.10.410.10">
    <property type="entry name" value="Pancreatic trypsin inhibitor Kunitz domain"/>
    <property type="match status" value="3"/>
</dbReference>
<dbReference type="SMART" id="SM00131">
    <property type="entry name" value="KU"/>
    <property type="match status" value="3"/>
</dbReference>
<feature type="domain" description="BPTI/Kunitz inhibitor" evidence="4">
    <location>
        <begin position="298"/>
        <end position="348"/>
    </location>
</feature>
<dbReference type="Pfam" id="PF00014">
    <property type="entry name" value="Kunitz_BPTI"/>
    <property type="match status" value="3"/>
</dbReference>
<dbReference type="InterPro" id="IPR020901">
    <property type="entry name" value="Prtase_inh_Kunz-CS"/>
</dbReference>
<dbReference type="PROSITE" id="PS50279">
    <property type="entry name" value="BPTI_KUNITZ_2"/>
    <property type="match status" value="3"/>
</dbReference>
<feature type="chain" id="PRO_5041463542" evidence="3">
    <location>
        <begin position="26"/>
        <end position="362"/>
    </location>
</feature>
<dbReference type="FunFam" id="4.10.410.10:FF:000020">
    <property type="entry name" value="Collagen, type VI, alpha 3"/>
    <property type="match status" value="3"/>
</dbReference>
<evidence type="ECO:0000313" key="7">
    <source>
        <dbReference type="Proteomes" id="UP001178461"/>
    </source>
</evidence>
<dbReference type="SUPFAM" id="SSF57362">
    <property type="entry name" value="BPTI-like"/>
    <property type="match status" value="3"/>
</dbReference>
<name>A0AA35KHU7_9SAUR</name>
<dbReference type="GO" id="GO:0004867">
    <property type="term" value="F:serine-type endopeptidase inhibitor activity"/>
    <property type="evidence" value="ECO:0007669"/>
    <property type="project" value="InterPro"/>
</dbReference>
<comment type="similarity">
    <text evidence="1">Belongs to the venom Kunitz-type family.</text>
</comment>
<dbReference type="PANTHER" id="PTHR46751:SF1">
    <property type="entry name" value="WAP FOUR-DISULFIDE CORE DOMAIN PROTEIN 6A"/>
    <property type="match status" value="1"/>
</dbReference>
<evidence type="ECO:0000256" key="1">
    <source>
        <dbReference type="ARBA" id="ARBA00008415"/>
    </source>
</evidence>
<dbReference type="PANTHER" id="PTHR46751">
    <property type="entry name" value="EPPIN"/>
    <property type="match status" value="1"/>
</dbReference>
<dbReference type="EMBL" id="OX395131">
    <property type="protein sequence ID" value="CAI5778611.1"/>
    <property type="molecule type" value="Genomic_DNA"/>
</dbReference>
<feature type="domain" description="BPTI/Kunitz inhibitor" evidence="4">
    <location>
        <begin position="32"/>
        <end position="82"/>
    </location>
</feature>
<feature type="domain" description="BPTI/Kunitz inhibitor" evidence="4">
    <location>
        <begin position="240"/>
        <end position="290"/>
    </location>
</feature>
<dbReference type="PRINTS" id="PR00003">
    <property type="entry name" value="4DISULPHCORE"/>
</dbReference>
<dbReference type="Pfam" id="PF00095">
    <property type="entry name" value="WAP"/>
    <property type="match status" value="3"/>
</dbReference>
<dbReference type="CDD" id="cd00109">
    <property type="entry name" value="Kunitz-type"/>
    <property type="match status" value="2"/>
</dbReference>
<keyword evidence="3" id="KW-0732">Signal</keyword>
<dbReference type="InterPro" id="IPR036645">
    <property type="entry name" value="Elafin-like_sf"/>
</dbReference>
<keyword evidence="7" id="KW-1185">Reference proteome</keyword>
<dbReference type="SMART" id="SM00217">
    <property type="entry name" value="WAP"/>
    <property type="match status" value="3"/>
</dbReference>
<evidence type="ECO:0000256" key="2">
    <source>
        <dbReference type="ARBA" id="ARBA00023157"/>
    </source>
</evidence>
<dbReference type="PROSITE" id="PS51390">
    <property type="entry name" value="WAP"/>
    <property type="match status" value="2"/>
</dbReference>
<dbReference type="Proteomes" id="UP001178461">
    <property type="component" value="Chromosome 6"/>
</dbReference>
<keyword evidence="2" id="KW-1015">Disulfide bond</keyword>
<dbReference type="Gene3D" id="4.10.75.10">
    <property type="entry name" value="Elafin-like"/>
    <property type="match status" value="3"/>
</dbReference>
<dbReference type="GO" id="GO:0005576">
    <property type="term" value="C:extracellular region"/>
    <property type="evidence" value="ECO:0007669"/>
    <property type="project" value="InterPro"/>
</dbReference>
<dbReference type="InterPro" id="IPR002223">
    <property type="entry name" value="Kunitz_BPTI"/>
</dbReference>
<protein>
    <submittedName>
        <fullName evidence="6">Four-disulfide core domain 3-like</fullName>
    </submittedName>
</protein>
<dbReference type="InterPro" id="IPR008197">
    <property type="entry name" value="WAP_dom"/>
</dbReference>
<dbReference type="PRINTS" id="PR00759">
    <property type="entry name" value="BASICPTASE"/>
</dbReference>
<evidence type="ECO:0000313" key="6">
    <source>
        <dbReference type="EMBL" id="CAI5778611.1"/>
    </source>
</evidence>
<evidence type="ECO:0000259" key="4">
    <source>
        <dbReference type="PROSITE" id="PS50279"/>
    </source>
</evidence>